<dbReference type="SMART" id="SM00320">
    <property type="entry name" value="WD40"/>
    <property type="match status" value="4"/>
</dbReference>
<dbReference type="SUPFAM" id="SSF50978">
    <property type="entry name" value="WD40 repeat-like"/>
    <property type="match status" value="1"/>
</dbReference>
<protein>
    <recommendedName>
        <fullName evidence="7">Actin-related protein 2/3 complex subunit</fullName>
    </recommendedName>
</protein>
<comment type="subcellular location">
    <subcellularLocation>
        <location evidence="7">Cytoplasm</location>
        <location evidence="7">Cytoskeleton</location>
        <location evidence="7">Actin patch</location>
    </subcellularLocation>
</comment>
<dbReference type="EMBL" id="KZ989104">
    <property type="protein sequence ID" value="RKP11218.1"/>
    <property type="molecule type" value="Genomic_DNA"/>
</dbReference>
<comment type="function">
    <text evidence="7">Functions as component of the Arp2/3 complex which is involved in regulation of actin polymerization and together with an activating nucleation-promoting factor (NPF) mediates the formation of branched actin networks.</text>
</comment>
<evidence type="ECO:0000256" key="6">
    <source>
        <dbReference type="ARBA" id="ARBA00023212"/>
    </source>
</evidence>
<evidence type="ECO:0000256" key="4">
    <source>
        <dbReference type="ARBA" id="ARBA00022737"/>
    </source>
</evidence>
<keyword evidence="10" id="KW-1185">Reference proteome</keyword>
<dbReference type="PROSITE" id="PS50082">
    <property type="entry name" value="WD_REPEATS_2"/>
    <property type="match status" value="1"/>
</dbReference>
<organism evidence="9 10">
    <name type="scientific">Piptocephalis cylindrospora</name>
    <dbReference type="NCBI Taxonomy" id="1907219"/>
    <lineage>
        <taxon>Eukaryota</taxon>
        <taxon>Fungi</taxon>
        <taxon>Fungi incertae sedis</taxon>
        <taxon>Zoopagomycota</taxon>
        <taxon>Zoopagomycotina</taxon>
        <taxon>Zoopagomycetes</taxon>
        <taxon>Zoopagales</taxon>
        <taxon>Piptocephalidaceae</taxon>
        <taxon>Piptocephalis</taxon>
    </lineage>
</organism>
<proteinExistence type="inferred from homology"/>
<dbReference type="PANTHER" id="PTHR10709:SF2">
    <property type="entry name" value="ACTIN-RELATED PROTEIN 2_3 COMPLEX SUBUNIT"/>
    <property type="match status" value="1"/>
</dbReference>
<evidence type="ECO:0000313" key="10">
    <source>
        <dbReference type="Proteomes" id="UP000267251"/>
    </source>
</evidence>
<dbReference type="InterPro" id="IPR019775">
    <property type="entry name" value="WD40_repeat_CS"/>
</dbReference>
<evidence type="ECO:0000313" key="9">
    <source>
        <dbReference type="EMBL" id="RKP11218.1"/>
    </source>
</evidence>
<keyword evidence="5 7" id="KW-0009">Actin-binding</keyword>
<dbReference type="InterPro" id="IPR036322">
    <property type="entry name" value="WD40_repeat_dom_sf"/>
</dbReference>
<evidence type="ECO:0000256" key="7">
    <source>
        <dbReference type="PIRNR" id="PIRNR038093"/>
    </source>
</evidence>
<accession>A0A4P9XXU9</accession>
<dbReference type="PROSITE" id="PS00678">
    <property type="entry name" value="WD_REPEATS_1"/>
    <property type="match status" value="1"/>
</dbReference>
<keyword evidence="6 7" id="KW-0206">Cytoskeleton</keyword>
<comment type="similarity">
    <text evidence="1 7">Belongs to the WD repeat ARPC1 family.</text>
</comment>
<keyword evidence="3 8" id="KW-0853">WD repeat</keyword>
<dbReference type="InterPro" id="IPR015943">
    <property type="entry name" value="WD40/YVTN_repeat-like_dom_sf"/>
</dbReference>
<keyword evidence="4" id="KW-0677">Repeat</keyword>
<feature type="repeat" description="WD" evidence="8">
    <location>
        <begin position="50"/>
        <end position="91"/>
    </location>
</feature>
<name>A0A4P9XXU9_9FUNG</name>
<dbReference type="AlphaFoldDB" id="A0A4P9XXU9"/>
<sequence length="371" mass="40749">MSSLVEQLFPFPVNAHAFNKDRSQVAICPNSNQVHIYEQSGSAWNLLHVLKEHDLLVTCIDWAPESNRLVTCGQDRNAYVWNMEEGTNQWKPTLVLLRINRAATFVRWSPREDKFAVASGARSVAICYFEEDNDWWMSKHLKKPIRATVLSVDWHPNNVLLAVGAADMRAYVLSAFIKSLDSKPAPGPWGEKLPFNTLCGEFIPPAGGWVHAVAFSPSGDALAFAGHDSSLTVIYPGSGSKSVVKSTGLPYVSISWLSEEHIVAVGHDCCPAYFVARGSEDWVFDRAINRKEAKKNAPSAGSSAFNMFRQMDSQGSSRSSSSSGDAKDLNTLHQNTITMVRPYKLSGPRVEEYSTSGLDGRLVIWAVGAGG</sequence>
<reference evidence="10" key="1">
    <citation type="journal article" date="2018" name="Nat. Microbiol.">
        <title>Leveraging single-cell genomics to expand the fungal tree of life.</title>
        <authorList>
            <person name="Ahrendt S.R."/>
            <person name="Quandt C.A."/>
            <person name="Ciobanu D."/>
            <person name="Clum A."/>
            <person name="Salamov A."/>
            <person name="Andreopoulos B."/>
            <person name="Cheng J.F."/>
            <person name="Woyke T."/>
            <person name="Pelin A."/>
            <person name="Henrissat B."/>
            <person name="Reynolds N.K."/>
            <person name="Benny G.L."/>
            <person name="Smith M.E."/>
            <person name="James T.Y."/>
            <person name="Grigoriev I.V."/>
        </authorList>
    </citation>
    <scope>NUCLEOTIDE SEQUENCE [LARGE SCALE GENOMIC DNA]</scope>
</reference>
<evidence type="ECO:0000256" key="8">
    <source>
        <dbReference type="PROSITE-ProRule" id="PRU00221"/>
    </source>
</evidence>
<evidence type="ECO:0000256" key="1">
    <source>
        <dbReference type="ARBA" id="ARBA00006260"/>
    </source>
</evidence>
<dbReference type="Gene3D" id="2.130.10.10">
    <property type="entry name" value="YVTN repeat-like/Quinoprotein amine dehydrogenase"/>
    <property type="match status" value="1"/>
</dbReference>
<dbReference type="GO" id="GO:0051015">
    <property type="term" value="F:actin filament binding"/>
    <property type="evidence" value="ECO:0007669"/>
    <property type="project" value="TreeGrafter"/>
</dbReference>
<dbReference type="GO" id="GO:0005885">
    <property type="term" value="C:Arp2/3 protein complex"/>
    <property type="evidence" value="ECO:0007669"/>
    <property type="project" value="UniProtKB-UniRule"/>
</dbReference>
<dbReference type="PIRSF" id="PIRSF038093">
    <property type="entry name" value="ARP2/3_su1"/>
    <property type="match status" value="1"/>
</dbReference>
<dbReference type="GO" id="GO:0030479">
    <property type="term" value="C:actin cortical patch"/>
    <property type="evidence" value="ECO:0007669"/>
    <property type="project" value="UniProtKB-SubCell"/>
</dbReference>
<dbReference type="PANTHER" id="PTHR10709">
    <property type="entry name" value="ACTIN-RELATED PROTEIN 2/3 COMPLEX SUBUNIT 1"/>
    <property type="match status" value="1"/>
</dbReference>
<evidence type="ECO:0000256" key="5">
    <source>
        <dbReference type="ARBA" id="ARBA00023203"/>
    </source>
</evidence>
<dbReference type="PROSITE" id="PS50294">
    <property type="entry name" value="WD_REPEATS_REGION"/>
    <property type="match status" value="1"/>
</dbReference>
<gene>
    <name evidence="9" type="ORF">BJ684DRAFT_23293</name>
</gene>
<dbReference type="InterPro" id="IPR001680">
    <property type="entry name" value="WD40_rpt"/>
</dbReference>
<dbReference type="InterPro" id="IPR017383">
    <property type="entry name" value="ARPC1"/>
</dbReference>
<dbReference type="Pfam" id="PF00400">
    <property type="entry name" value="WD40"/>
    <property type="match status" value="2"/>
</dbReference>
<keyword evidence="2 7" id="KW-0963">Cytoplasm</keyword>
<dbReference type="GO" id="GO:0034314">
    <property type="term" value="P:Arp2/3 complex-mediated actin nucleation"/>
    <property type="evidence" value="ECO:0007669"/>
    <property type="project" value="UniProtKB-UniRule"/>
</dbReference>
<dbReference type="OrthoDB" id="406844at2759"/>
<evidence type="ECO:0000256" key="2">
    <source>
        <dbReference type="ARBA" id="ARBA00022490"/>
    </source>
</evidence>
<evidence type="ECO:0000256" key="3">
    <source>
        <dbReference type="ARBA" id="ARBA00022574"/>
    </source>
</evidence>
<dbReference type="Proteomes" id="UP000267251">
    <property type="component" value="Unassembled WGS sequence"/>
</dbReference>